<name>A0A8S1R096_9CILI</name>
<proteinExistence type="predicted"/>
<dbReference type="EMBL" id="CAJJDN010000124">
    <property type="protein sequence ID" value="CAD8120080.1"/>
    <property type="molecule type" value="Genomic_DNA"/>
</dbReference>
<accession>A0A8S1R096</accession>
<dbReference type="OrthoDB" id="299508at2759"/>
<keyword evidence="3" id="KW-1185">Reference proteome</keyword>
<dbReference type="AlphaFoldDB" id="A0A8S1R096"/>
<feature type="region of interest" description="Disordered" evidence="1">
    <location>
        <begin position="127"/>
        <end position="151"/>
    </location>
</feature>
<organism evidence="2 3">
    <name type="scientific">Paramecium sonneborni</name>
    <dbReference type="NCBI Taxonomy" id="65129"/>
    <lineage>
        <taxon>Eukaryota</taxon>
        <taxon>Sar</taxon>
        <taxon>Alveolata</taxon>
        <taxon>Ciliophora</taxon>
        <taxon>Intramacronucleata</taxon>
        <taxon>Oligohymenophorea</taxon>
        <taxon>Peniculida</taxon>
        <taxon>Parameciidae</taxon>
        <taxon>Paramecium</taxon>
    </lineage>
</organism>
<evidence type="ECO:0000313" key="3">
    <source>
        <dbReference type="Proteomes" id="UP000692954"/>
    </source>
</evidence>
<dbReference type="Proteomes" id="UP000692954">
    <property type="component" value="Unassembled WGS sequence"/>
</dbReference>
<evidence type="ECO:0000256" key="1">
    <source>
        <dbReference type="SAM" id="MobiDB-lite"/>
    </source>
</evidence>
<evidence type="ECO:0000313" key="2">
    <source>
        <dbReference type="EMBL" id="CAD8120080.1"/>
    </source>
</evidence>
<protein>
    <submittedName>
        <fullName evidence="2">Uncharacterized protein</fullName>
    </submittedName>
</protein>
<sequence length="345" mass="40118">MKLSKMNEDEAALIFEERKKKLIGNLIEQYTKVQKQQPQSKYNILSKHDKSKLHEKLIPSQDCLEGTSKEGQLKKIVKSSLLKEIGNIDIEIQKMTNEHNTNRTKPLYLEKQYSYSKILTKTINQTELSKSEQKTSIQNRNQSYYTNRQKSNKINSVAENSYSKLAESIRNYSNQRKVDEPKTNEQSKPYDFLQIKNQSDKKIIKQKTKSVNIEANITKSNKMISSERKIPKPPLKQLSQKRNSESEKTSPVKTILKQTSNHTYDLSSTKANTTQQFYQNKDNNFNRSQNNSRIGDYKILEAVNIYKTLKQLVDSKEQIHQKHSTTLLQQKTSTLLSHKNVKQQS</sequence>
<gene>
    <name evidence="2" type="ORF">PSON_ATCC_30995.1.T1240096</name>
</gene>
<reference evidence="2" key="1">
    <citation type="submission" date="2021-01" db="EMBL/GenBank/DDBJ databases">
        <authorList>
            <consortium name="Genoscope - CEA"/>
            <person name="William W."/>
        </authorList>
    </citation>
    <scope>NUCLEOTIDE SEQUENCE</scope>
</reference>
<feature type="region of interest" description="Disordered" evidence="1">
    <location>
        <begin position="222"/>
        <end position="252"/>
    </location>
</feature>
<comment type="caution">
    <text evidence="2">The sequence shown here is derived from an EMBL/GenBank/DDBJ whole genome shotgun (WGS) entry which is preliminary data.</text>
</comment>